<dbReference type="InterPro" id="IPR050109">
    <property type="entry name" value="HTH-type_TetR-like_transc_reg"/>
</dbReference>
<dbReference type="InterPro" id="IPR009057">
    <property type="entry name" value="Homeodomain-like_sf"/>
</dbReference>
<keyword evidence="5" id="KW-1185">Reference proteome</keyword>
<sequence length="221" mass="24374">MKRSKSAPRRTQEDRSAATRARLLEAAVRSLYTRGYAATTTMVVCEESGVSRGAMLHQFPSKVDLMLHVVKAVYEEEVALYQKALEPIEDPRERMLAFPEVAWQVLSRPAGVAVLEIMQGSRSDPELSARLKPLQREIEQDSFRQAGAIIGHVGGRASSTATRLFVWALRGLSVARVLTDEPGDIDRSVKLLRDLLAAATENDVLKVPAAAGRPRKKKSVK</sequence>
<feature type="domain" description="HTH tetR-type" evidence="3">
    <location>
        <begin position="17"/>
        <end position="77"/>
    </location>
</feature>
<dbReference type="GO" id="GO:0000976">
    <property type="term" value="F:transcription cis-regulatory region binding"/>
    <property type="evidence" value="ECO:0007669"/>
    <property type="project" value="TreeGrafter"/>
</dbReference>
<dbReference type="RefSeq" id="WP_184329029.1">
    <property type="nucleotide sequence ID" value="NZ_JACHHZ010000001.1"/>
</dbReference>
<comment type="caution">
    <text evidence="4">The sequence shown here is derived from an EMBL/GenBank/DDBJ whole genome shotgun (WGS) entry which is preliminary data.</text>
</comment>
<evidence type="ECO:0000313" key="4">
    <source>
        <dbReference type="EMBL" id="MBB6091216.1"/>
    </source>
</evidence>
<dbReference type="InterPro" id="IPR001647">
    <property type="entry name" value="HTH_TetR"/>
</dbReference>
<dbReference type="PANTHER" id="PTHR30055">
    <property type="entry name" value="HTH-TYPE TRANSCRIPTIONAL REGULATOR RUTR"/>
    <property type="match status" value="1"/>
</dbReference>
<evidence type="ECO:0000259" key="3">
    <source>
        <dbReference type="PROSITE" id="PS50977"/>
    </source>
</evidence>
<evidence type="ECO:0000256" key="1">
    <source>
        <dbReference type="ARBA" id="ARBA00023125"/>
    </source>
</evidence>
<dbReference type="PROSITE" id="PS50977">
    <property type="entry name" value="HTH_TETR_2"/>
    <property type="match status" value="1"/>
</dbReference>
<dbReference type="PANTHER" id="PTHR30055:SF226">
    <property type="entry name" value="HTH-TYPE TRANSCRIPTIONAL REGULATOR PKSA"/>
    <property type="match status" value="1"/>
</dbReference>
<dbReference type="EMBL" id="JACHHZ010000001">
    <property type="protein sequence ID" value="MBB6091216.1"/>
    <property type="molecule type" value="Genomic_DNA"/>
</dbReference>
<dbReference type="AlphaFoldDB" id="A0A841HEN2"/>
<dbReference type="SUPFAM" id="SSF46689">
    <property type="entry name" value="Homeodomain-like"/>
    <property type="match status" value="1"/>
</dbReference>
<dbReference type="Pfam" id="PF00440">
    <property type="entry name" value="TetR_N"/>
    <property type="match status" value="1"/>
</dbReference>
<dbReference type="Gene3D" id="1.10.357.10">
    <property type="entry name" value="Tetracycline Repressor, domain 2"/>
    <property type="match status" value="1"/>
</dbReference>
<evidence type="ECO:0000256" key="2">
    <source>
        <dbReference type="PROSITE-ProRule" id="PRU00335"/>
    </source>
</evidence>
<name>A0A841HEN2_9GAMM</name>
<reference evidence="4 5" key="1">
    <citation type="submission" date="2020-08" db="EMBL/GenBank/DDBJ databases">
        <title>Genomic Encyclopedia of Type Strains, Phase IV (KMG-IV): sequencing the most valuable type-strain genomes for metagenomic binning, comparative biology and taxonomic classification.</title>
        <authorList>
            <person name="Goeker M."/>
        </authorList>
    </citation>
    <scope>NUCLEOTIDE SEQUENCE [LARGE SCALE GENOMIC DNA]</scope>
    <source>
        <strain evidence="4 5">DSM 26723</strain>
    </source>
</reference>
<proteinExistence type="predicted"/>
<organism evidence="4 5">
    <name type="scientific">Povalibacter uvarum</name>
    <dbReference type="NCBI Taxonomy" id="732238"/>
    <lineage>
        <taxon>Bacteria</taxon>
        <taxon>Pseudomonadati</taxon>
        <taxon>Pseudomonadota</taxon>
        <taxon>Gammaproteobacteria</taxon>
        <taxon>Steroidobacterales</taxon>
        <taxon>Steroidobacteraceae</taxon>
        <taxon>Povalibacter</taxon>
    </lineage>
</organism>
<protein>
    <submittedName>
        <fullName evidence="4">AcrR family transcriptional regulator</fullName>
    </submittedName>
</protein>
<gene>
    <name evidence="4" type="ORF">HNQ60_000062</name>
</gene>
<feature type="DNA-binding region" description="H-T-H motif" evidence="2">
    <location>
        <begin position="40"/>
        <end position="59"/>
    </location>
</feature>
<dbReference type="GO" id="GO:0003700">
    <property type="term" value="F:DNA-binding transcription factor activity"/>
    <property type="evidence" value="ECO:0007669"/>
    <property type="project" value="TreeGrafter"/>
</dbReference>
<keyword evidence="1 2" id="KW-0238">DNA-binding</keyword>
<dbReference type="Proteomes" id="UP000588068">
    <property type="component" value="Unassembled WGS sequence"/>
</dbReference>
<accession>A0A841HEN2</accession>
<dbReference type="PRINTS" id="PR00455">
    <property type="entry name" value="HTHTETR"/>
</dbReference>
<evidence type="ECO:0000313" key="5">
    <source>
        <dbReference type="Proteomes" id="UP000588068"/>
    </source>
</evidence>